<evidence type="ECO:0000256" key="1">
    <source>
        <dbReference type="SAM" id="MobiDB-lite"/>
    </source>
</evidence>
<feature type="region of interest" description="Disordered" evidence="1">
    <location>
        <begin position="926"/>
        <end position="960"/>
    </location>
</feature>
<feature type="compositionally biased region" description="Low complexity" evidence="1">
    <location>
        <begin position="1"/>
        <end position="14"/>
    </location>
</feature>
<protein>
    <recommendedName>
        <fullName evidence="4">CxC1-like cysteine cluster associated with KDZ transposases domain-containing protein</fullName>
    </recommendedName>
</protein>
<evidence type="ECO:0000313" key="3">
    <source>
        <dbReference type="Proteomes" id="UP001215598"/>
    </source>
</evidence>
<dbReference type="EMBL" id="JARKIB010000034">
    <property type="protein sequence ID" value="KAJ7761742.1"/>
    <property type="molecule type" value="Genomic_DNA"/>
</dbReference>
<dbReference type="AlphaFoldDB" id="A0AAD7JC35"/>
<dbReference type="PANTHER" id="PTHR33096">
    <property type="entry name" value="CXC2 DOMAIN-CONTAINING PROTEIN"/>
    <property type="match status" value="1"/>
</dbReference>
<feature type="compositionally biased region" description="Basic and acidic residues" evidence="1">
    <location>
        <begin position="926"/>
        <end position="936"/>
    </location>
</feature>
<feature type="compositionally biased region" description="Acidic residues" evidence="1">
    <location>
        <begin position="948"/>
        <end position="960"/>
    </location>
</feature>
<dbReference type="PANTHER" id="PTHR33096:SF1">
    <property type="entry name" value="CXC1-LIKE CYSTEINE CLUSTER ASSOCIATED WITH KDZ TRANSPOSASES DOMAIN-CONTAINING PROTEIN"/>
    <property type="match status" value="1"/>
</dbReference>
<evidence type="ECO:0000313" key="2">
    <source>
        <dbReference type="EMBL" id="KAJ7761742.1"/>
    </source>
</evidence>
<dbReference type="Pfam" id="PF18758">
    <property type="entry name" value="KDZ"/>
    <property type="match status" value="1"/>
</dbReference>
<accession>A0AAD7JC35</accession>
<comment type="caution">
    <text evidence="2">The sequence shown here is derived from an EMBL/GenBank/DDBJ whole genome shotgun (WGS) entry which is preliminary data.</text>
</comment>
<reference evidence="2" key="1">
    <citation type="submission" date="2023-03" db="EMBL/GenBank/DDBJ databases">
        <title>Massive genome expansion in bonnet fungi (Mycena s.s.) driven by repeated elements and novel gene families across ecological guilds.</title>
        <authorList>
            <consortium name="Lawrence Berkeley National Laboratory"/>
            <person name="Harder C.B."/>
            <person name="Miyauchi S."/>
            <person name="Viragh M."/>
            <person name="Kuo A."/>
            <person name="Thoen E."/>
            <person name="Andreopoulos B."/>
            <person name="Lu D."/>
            <person name="Skrede I."/>
            <person name="Drula E."/>
            <person name="Henrissat B."/>
            <person name="Morin E."/>
            <person name="Kohler A."/>
            <person name="Barry K."/>
            <person name="LaButti K."/>
            <person name="Morin E."/>
            <person name="Salamov A."/>
            <person name="Lipzen A."/>
            <person name="Mereny Z."/>
            <person name="Hegedus B."/>
            <person name="Baldrian P."/>
            <person name="Stursova M."/>
            <person name="Weitz H."/>
            <person name="Taylor A."/>
            <person name="Grigoriev I.V."/>
            <person name="Nagy L.G."/>
            <person name="Martin F."/>
            <person name="Kauserud H."/>
        </authorList>
    </citation>
    <scope>NUCLEOTIDE SEQUENCE</scope>
    <source>
        <strain evidence="2">CBHHK182m</strain>
    </source>
</reference>
<feature type="region of interest" description="Disordered" evidence="1">
    <location>
        <begin position="1"/>
        <end position="28"/>
    </location>
</feature>
<dbReference type="Proteomes" id="UP001215598">
    <property type="component" value="Unassembled WGS sequence"/>
</dbReference>
<sequence>MPSSSIRRVGSTSSKNTILGSSWQPIGAGKIPTVKKLKLNSRKAQDKYRSARAQEHEAREAELLPEQLNTLEVLRDFDDGEDTMESRDEEIRLEDVLDGRTEMDISHGGGEFTDALRQEVEEEYQQKHPKRMDFRTRRDRVQRRVEGFQKQMDNMVETYIEWVGEGEAPPCREGVAGGYLIRVVDLLGWLSTEGASENYNLEADLNAGGKGVAAALIKQGLFPCAPYDPSVVITARALEFFRIAHARCPRLSIQTFIKSICDLHGEPYRPYLCQQFSISFDLYLEIRRKTRNQVLQILGRLGKEWRLKHVCPCCTYHLVDDPEMTFSMLATFDGNESLRRVARKVMNPDGSVDVEDDTGEPLPPKSKERTDTRDAGEGYFIDREAVDKWAKKKLANLLPTDKSPGESVPCADRWKNMINDITSKMWGIFDETGIFLALCRHGFKPTGLTEIRAKYPLAMIDELLDAYGKKLGLGYDVGCHLEETIKNSDLSEKAKEYLLKMLVGAFHGHAHNRLCQLKFLATYIHGLGLEDLEGCERFFSKSNEMAKVVRYSSRFHRQQEITGFIKHFDDFETYANLSKFLCKNYEQALALLATEASLKLLMRREGIESVDEFDRWLVEEREWLESKKEQAAKQVVTMEMDYVQKLVNLSASETKLNHLKSAARRARREDSEYDPTKNAAEEGGLRHARAVRDRDMDAVMELENRLGVKDRWTTTAPEWIAAVKAVKHKKFMEALNALEVLIVQRIFELTKVNQSETGYKMRKHIAKALQTRSEAVKNAIDRYNIAALGMEPPSPTLTWDEVVEYVFLADFEFLRATDGELNEKPWTRPACRLAMTMYFKIVRAREEIVRLNVEIRRLVTWISDEDEFLRGKEAEARESGRKHMAVLIRTYRLERARSDMGHMKRIWSLAKMPGFTGCVYPGVSKEKRERIQQERRERRREKARGDASEMDVDEEEEEPVTVDMAAGWQGDPGLEEGWVNVEESAVNEGIEEDIEGQQQEVSEVMYELARMSVDRRTVEGVVDGNQEETSVT</sequence>
<feature type="compositionally biased region" description="Basic and acidic residues" evidence="1">
    <location>
        <begin position="365"/>
        <end position="374"/>
    </location>
</feature>
<name>A0AAD7JC35_9AGAR</name>
<evidence type="ECO:0008006" key="4">
    <source>
        <dbReference type="Google" id="ProtNLM"/>
    </source>
</evidence>
<feature type="region of interest" description="Disordered" evidence="1">
    <location>
        <begin position="349"/>
        <end position="374"/>
    </location>
</feature>
<feature type="compositionally biased region" description="Polar residues" evidence="1">
    <location>
        <begin position="15"/>
        <end position="24"/>
    </location>
</feature>
<gene>
    <name evidence="2" type="ORF">B0H16DRAFT_1455945</name>
</gene>
<organism evidence="2 3">
    <name type="scientific">Mycena metata</name>
    <dbReference type="NCBI Taxonomy" id="1033252"/>
    <lineage>
        <taxon>Eukaryota</taxon>
        <taxon>Fungi</taxon>
        <taxon>Dikarya</taxon>
        <taxon>Basidiomycota</taxon>
        <taxon>Agaricomycotina</taxon>
        <taxon>Agaricomycetes</taxon>
        <taxon>Agaricomycetidae</taxon>
        <taxon>Agaricales</taxon>
        <taxon>Marasmiineae</taxon>
        <taxon>Mycenaceae</taxon>
        <taxon>Mycena</taxon>
    </lineage>
</organism>
<keyword evidence="3" id="KW-1185">Reference proteome</keyword>
<proteinExistence type="predicted"/>
<dbReference type="InterPro" id="IPR040521">
    <property type="entry name" value="KDZ"/>
</dbReference>
<feature type="region of interest" description="Disordered" evidence="1">
    <location>
        <begin position="664"/>
        <end position="683"/>
    </location>
</feature>